<proteinExistence type="predicted"/>
<accession>A0A5C5W9N5</accession>
<organism evidence="2 3">
    <name type="scientific">Botrimarina hoheduenensis</name>
    <dbReference type="NCBI Taxonomy" id="2528000"/>
    <lineage>
        <taxon>Bacteria</taxon>
        <taxon>Pseudomonadati</taxon>
        <taxon>Planctomycetota</taxon>
        <taxon>Planctomycetia</taxon>
        <taxon>Pirellulales</taxon>
        <taxon>Lacipirellulaceae</taxon>
        <taxon>Botrimarina</taxon>
    </lineage>
</organism>
<feature type="compositionally biased region" description="Basic residues" evidence="1">
    <location>
        <begin position="9"/>
        <end position="19"/>
    </location>
</feature>
<comment type="caution">
    <text evidence="2">The sequence shown here is derived from an EMBL/GenBank/DDBJ whole genome shotgun (WGS) entry which is preliminary data.</text>
</comment>
<dbReference type="EMBL" id="SJPH01000002">
    <property type="protein sequence ID" value="TWT47207.1"/>
    <property type="molecule type" value="Genomic_DNA"/>
</dbReference>
<keyword evidence="3" id="KW-1185">Reference proteome</keyword>
<sequence>MVPTEPLKKAKRREKKPGRKAGEAYGEHRRREEPPEEPDEVQRAALPECCPHCDSKRLEATKTGSQTQVELPTELELVGNREVCG</sequence>
<evidence type="ECO:0000313" key="3">
    <source>
        <dbReference type="Proteomes" id="UP000318995"/>
    </source>
</evidence>
<evidence type="ECO:0000256" key="1">
    <source>
        <dbReference type="SAM" id="MobiDB-lite"/>
    </source>
</evidence>
<dbReference type="RefSeq" id="WP_197524738.1">
    <property type="nucleotide sequence ID" value="NZ_SJPH01000002.1"/>
</dbReference>
<feature type="region of interest" description="Disordered" evidence="1">
    <location>
        <begin position="1"/>
        <end position="44"/>
    </location>
</feature>
<gene>
    <name evidence="2" type="ORF">Pla111_08190</name>
</gene>
<reference evidence="2 3" key="1">
    <citation type="submission" date="2019-02" db="EMBL/GenBank/DDBJ databases">
        <title>Deep-cultivation of Planctomycetes and their phenomic and genomic characterization uncovers novel biology.</title>
        <authorList>
            <person name="Wiegand S."/>
            <person name="Jogler M."/>
            <person name="Boedeker C."/>
            <person name="Pinto D."/>
            <person name="Vollmers J."/>
            <person name="Rivas-Marin E."/>
            <person name="Kohn T."/>
            <person name="Peeters S.H."/>
            <person name="Heuer A."/>
            <person name="Rast P."/>
            <person name="Oberbeckmann S."/>
            <person name="Bunk B."/>
            <person name="Jeske O."/>
            <person name="Meyerdierks A."/>
            <person name="Storesund J.E."/>
            <person name="Kallscheuer N."/>
            <person name="Luecker S."/>
            <person name="Lage O.M."/>
            <person name="Pohl T."/>
            <person name="Merkel B.J."/>
            <person name="Hornburger P."/>
            <person name="Mueller R.-W."/>
            <person name="Bruemmer F."/>
            <person name="Labrenz M."/>
            <person name="Spormann A.M."/>
            <person name="Op Den Camp H."/>
            <person name="Overmann J."/>
            <person name="Amann R."/>
            <person name="Jetten M.S.M."/>
            <person name="Mascher T."/>
            <person name="Medema M.H."/>
            <person name="Devos D.P."/>
            <person name="Kaster A.-K."/>
            <person name="Ovreas L."/>
            <person name="Rohde M."/>
            <person name="Galperin M.Y."/>
            <person name="Jogler C."/>
        </authorList>
    </citation>
    <scope>NUCLEOTIDE SEQUENCE [LARGE SCALE GENOMIC DNA]</scope>
    <source>
        <strain evidence="2 3">Pla111</strain>
    </source>
</reference>
<dbReference type="AlphaFoldDB" id="A0A5C5W9N5"/>
<dbReference type="Proteomes" id="UP000318995">
    <property type="component" value="Unassembled WGS sequence"/>
</dbReference>
<evidence type="ECO:0000313" key="2">
    <source>
        <dbReference type="EMBL" id="TWT47207.1"/>
    </source>
</evidence>
<protein>
    <submittedName>
        <fullName evidence="2">Uncharacterized protein</fullName>
    </submittedName>
</protein>
<name>A0A5C5W9N5_9BACT</name>
<feature type="compositionally biased region" description="Basic and acidic residues" evidence="1">
    <location>
        <begin position="20"/>
        <end position="33"/>
    </location>
</feature>